<dbReference type="EMBL" id="FTOV01000010">
    <property type="protein sequence ID" value="SIT19945.1"/>
    <property type="molecule type" value="Genomic_DNA"/>
</dbReference>
<reference evidence="2 3" key="1">
    <citation type="submission" date="2017-01" db="EMBL/GenBank/DDBJ databases">
        <authorList>
            <person name="Mah S.A."/>
            <person name="Swanson W.J."/>
            <person name="Moy G.W."/>
            <person name="Vacquier V.D."/>
        </authorList>
    </citation>
    <scope>NUCLEOTIDE SEQUENCE [LARGE SCALE GENOMIC DNA]</scope>
    <source>
        <strain evidence="2 3">DSM 18014</strain>
    </source>
</reference>
<feature type="region of interest" description="Disordered" evidence="1">
    <location>
        <begin position="1194"/>
        <end position="1221"/>
    </location>
</feature>
<protein>
    <submittedName>
        <fullName evidence="2">Uncharacterized protein</fullName>
    </submittedName>
</protein>
<dbReference type="RefSeq" id="WP_076394799.1">
    <property type="nucleotide sequence ID" value="NZ_FTOV01000010.1"/>
</dbReference>
<organism evidence="2 3">
    <name type="scientific">Chryseobacterium gambrini</name>
    <dbReference type="NCBI Taxonomy" id="373672"/>
    <lineage>
        <taxon>Bacteria</taxon>
        <taxon>Pseudomonadati</taxon>
        <taxon>Bacteroidota</taxon>
        <taxon>Flavobacteriia</taxon>
        <taxon>Flavobacteriales</taxon>
        <taxon>Weeksellaceae</taxon>
        <taxon>Chryseobacterium group</taxon>
        <taxon>Chryseobacterium</taxon>
    </lineage>
</organism>
<name>A0A1N7QAQ8_9FLAO</name>
<accession>A0A1N7QAQ8</accession>
<evidence type="ECO:0000313" key="3">
    <source>
        <dbReference type="Proteomes" id="UP000185781"/>
    </source>
</evidence>
<evidence type="ECO:0000256" key="1">
    <source>
        <dbReference type="SAM" id="MobiDB-lite"/>
    </source>
</evidence>
<dbReference type="Proteomes" id="UP000185781">
    <property type="component" value="Unassembled WGS sequence"/>
</dbReference>
<gene>
    <name evidence="2" type="ORF">SAMN05421785_11045</name>
</gene>
<dbReference type="STRING" id="373672.SAMN05421785_11045"/>
<feature type="compositionally biased region" description="Polar residues" evidence="1">
    <location>
        <begin position="1199"/>
        <end position="1209"/>
    </location>
</feature>
<sequence length="1311" mass="147699">MSTNNNATQTLFRFATMRNPELSNPKDLDKRFIFRNSTLKSTSVFDTNLAAQKTLSAICAKIDTQNIALQIFTEDTLKSQYGKFYETMVWIARNKSVAAKTEFDAKITACKSANGVPVIDSKLWDNLVYQVITQKDFYVKEFIMQLLHLAHILQNYDMKDEMYQNIVRAKVVLPKELFKTDTSGLNGGNASRISGAVIEQTPQPQVMYNDKSMKFAEAKVRLMENQKLSDALVKVEKSYRREYQDAYQKSYDTYMKESAPIKNEYQSRLSEAESRKKFLEGRIQYLTEFSISNPEYFLRDERLPSELKELNDGLAKLQVPPVEFAEFSFDYRPEVSADSLQKSLSAEHLSTLAKVMGIDSFATGIQGISSFNDLNESISQNNLALQQQVLNNTELNTQVSASVGGMLIPVTNTVNSNGWIPYSVKTYSKGSSDWFIMLTVDNYTSNIVSGSYKVILNGTEIASTNIFQAVSGVNFLFYNGTSIPAAQTVNTGGFVLQGEVVLDDGKTYSLNVTLTRDSSEIDRILKQGVFKGSSAFTPVMKPVEPENPGTPVIIPSNAAAFIPSGFGMRNIGVADYLKVEQSLQGYIEGEVAHIENVMARERREKSTKKTSRSEITTMESSDTEKEQLRDTSTADRFELQNEISKAIQNVKDANVSAYVNGENTYPSGSINYGVSGGFSTHNSKEENTRQAMTQAKEITQKATDRVVTKVHKERTEKMIEEFEESNIHEFDNRKGDKHVVGVYRWVDKIYKNQIYNYGKRMMFEFMIPEPAKLHNLGMKISKNAENLLIKPVDPRESTIHKIATFASLNDDTILKFWLSKYNVEVDEFPMATFSINKSFHERDSAHTGKDDDKVQVTNGSGEVEIPDGYVVDQVTYTFNTYPHGFKGSHQAFITIAGNPLPWIVSANDTQKNGVLKNLNVKDKLAFSFATGESPIIEGSLDVRCNLTAEAKNAWLQKTFNKIIEAYEKVKTKYDQDLAAIQAQGVQIKGSNPGFYRQIENTILRRNCISYMINQNPSAALTFGKNKYYKTDNAEESFLNTEVKLDSTLDQYTSFIKFVEQAFEWEIMSYYFYPYYWGNRNNWDKMYQFDDNDPTFRAFMQSGMARVIVTVRPGFEEAVRHYLATGQIWNGGEIPVIDDPLFLSIVDEMRKTEGEKYGKAWATRLPTALTILQAQSIGLNVTKALPFDDNLSDYEDPTKVPQSSEITPNDAQIGGDSDTQKTGNIAGSIKGLDGLLPEIMLKNMDKSPVDFTNPDDGGDFFLQNIPVGKYEICLDENEDLNNQYNIISGKVTRVIEVKEGSTTEVSLIVKRI</sequence>
<proteinExistence type="predicted"/>
<evidence type="ECO:0000313" key="2">
    <source>
        <dbReference type="EMBL" id="SIT19945.1"/>
    </source>
</evidence>
<feature type="region of interest" description="Disordered" evidence="1">
    <location>
        <begin position="600"/>
        <end position="630"/>
    </location>
</feature>